<dbReference type="GO" id="GO:0015293">
    <property type="term" value="F:symporter activity"/>
    <property type="evidence" value="ECO:0007669"/>
    <property type="project" value="InterPro"/>
</dbReference>
<keyword evidence="3 6" id="KW-0812">Transmembrane</keyword>
<dbReference type="InterPro" id="IPR001991">
    <property type="entry name" value="Na-dicarboxylate_symporter"/>
</dbReference>
<keyword evidence="4 6" id="KW-1133">Transmembrane helix</keyword>
<keyword evidence="2" id="KW-0813">Transport</keyword>
<evidence type="ECO:0000256" key="1">
    <source>
        <dbReference type="ARBA" id="ARBA00004141"/>
    </source>
</evidence>
<dbReference type="InterPro" id="IPR050746">
    <property type="entry name" value="DAACS"/>
</dbReference>
<dbReference type="PRINTS" id="PR00173">
    <property type="entry name" value="EDTRNSPORT"/>
</dbReference>
<dbReference type="KEGG" id="nfl:COO91_03736"/>
<dbReference type="Pfam" id="PF00375">
    <property type="entry name" value="SDF"/>
    <property type="match status" value="1"/>
</dbReference>
<feature type="transmembrane region" description="Helical" evidence="6">
    <location>
        <begin position="43"/>
        <end position="65"/>
    </location>
</feature>
<gene>
    <name evidence="7" type="ORF">COO91_03736</name>
</gene>
<protein>
    <submittedName>
        <fullName evidence="7">Na+/H+-dicarboxylate symporter</fullName>
    </submittedName>
</protein>
<accession>A0A2K8SQT1</accession>
<feature type="transmembrane region" description="Helical" evidence="6">
    <location>
        <begin position="12"/>
        <end position="31"/>
    </location>
</feature>
<name>A0A2K8SQT1_9NOSO</name>
<dbReference type="PANTHER" id="PTHR11958:SF63">
    <property type="entry name" value="AMINO ACID TRANSPORTER"/>
    <property type="match status" value="1"/>
</dbReference>
<reference evidence="7 8" key="1">
    <citation type="submission" date="2017-11" db="EMBL/GenBank/DDBJ databases">
        <title>Complete genome of a free-living desiccation-tolerant cyanobacterium and its photosynthetic adaptation to extreme terrestrial habitat.</title>
        <authorList>
            <person name="Shang J."/>
        </authorList>
    </citation>
    <scope>NUCLEOTIDE SEQUENCE [LARGE SCALE GENOMIC DNA]</scope>
    <source>
        <strain evidence="7 8">CCNUN1</strain>
    </source>
</reference>
<evidence type="ECO:0000256" key="5">
    <source>
        <dbReference type="ARBA" id="ARBA00023136"/>
    </source>
</evidence>
<dbReference type="GO" id="GO:0016020">
    <property type="term" value="C:membrane"/>
    <property type="evidence" value="ECO:0007669"/>
    <property type="project" value="UniProtKB-SubCell"/>
</dbReference>
<evidence type="ECO:0000256" key="4">
    <source>
        <dbReference type="ARBA" id="ARBA00022989"/>
    </source>
</evidence>
<keyword evidence="5 6" id="KW-0472">Membrane</keyword>
<dbReference type="AlphaFoldDB" id="A0A2K8SQT1"/>
<evidence type="ECO:0000256" key="2">
    <source>
        <dbReference type="ARBA" id="ARBA00022448"/>
    </source>
</evidence>
<dbReference type="Proteomes" id="UP000232003">
    <property type="component" value="Chromosome"/>
</dbReference>
<keyword evidence="8" id="KW-1185">Reference proteome</keyword>
<evidence type="ECO:0000313" key="8">
    <source>
        <dbReference type="Proteomes" id="UP000232003"/>
    </source>
</evidence>
<proteinExistence type="predicted"/>
<dbReference type="InterPro" id="IPR036458">
    <property type="entry name" value="Na:dicarbo_symporter_sf"/>
</dbReference>
<evidence type="ECO:0000313" key="7">
    <source>
        <dbReference type="EMBL" id="AUB37787.1"/>
    </source>
</evidence>
<evidence type="ECO:0000256" key="6">
    <source>
        <dbReference type="SAM" id="Phobius"/>
    </source>
</evidence>
<dbReference type="Gene3D" id="1.10.3860.10">
    <property type="entry name" value="Sodium:dicarboxylate symporter"/>
    <property type="match status" value="1"/>
</dbReference>
<organism evidence="7 8">
    <name type="scientific">Nostoc flagelliforme CCNUN1</name>
    <dbReference type="NCBI Taxonomy" id="2038116"/>
    <lineage>
        <taxon>Bacteria</taxon>
        <taxon>Bacillati</taxon>
        <taxon>Cyanobacteriota</taxon>
        <taxon>Cyanophyceae</taxon>
        <taxon>Nostocales</taxon>
        <taxon>Nostocaceae</taxon>
        <taxon>Nostoc</taxon>
    </lineage>
</organism>
<dbReference type="EMBL" id="CP024785">
    <property type="protein sequence ID" value="AUB37787.1"/>
    <property type="molecule type" value="Genomic_DNA"/>
</dbReference>
<comment type="subcellular location">
    <subcellularLocation>
        <location evidence="1">Membrane</location>
        <topology evidence="1">Multi-pass membrane protein</topology>
    </subcellularLocation>
</comment>
<evidence type="ECO:0000256" key="3">
    <source>
        <dbReference type="ARBA" id="ARBA00022692"/>
    </source>
</evidence>
<dbReference type="PANTHER" id="PTHR11958">
    <property type="entry name" value="SODIUM/DICARBOXYLATE SYMPORTER-RELATED"/>
    <property type="match status" value="1"/>
</dbReference>
<dbReference type="SUPFAM" id="SSF118215">
    <property type="entry name" value="Proton glutamate symport protein"/>
    <property type="match status" value="1"/>
</dbReference>
<sequence>MYISQLIGQHLSLGQQLIVILTSIFASVGAANIPNAGLVTMTLVFTSVGLPTQYIALLVTIDWFLDRCRTAINVMGDMTVSALLDGKKPRSVDEA</sequence>